<dbReference type="GO" id="GO:0005829">
    <property type="term" value="C:cytosol"/>
    <property type="evidence" value="ECO:0007669"/>
    <property type="project" value="TreeGrafter"/>
</dbReference>
<dbReference type="Pfam" id="PF13500">
    <property type="entry name" value="AAA_26"/>
    <property type="match status" value="1"/>
</dbReference>
<protein>
    <recommendedName>
        <fullName evidence="1">ATP-dependent dethiobiotin synthetase BioD</fullName>
        <ecNumber evidence="1">6.3.3.3</ecNumber>
    </recommendedName>
    <alternativeName>
        <fullName evidence="1">DTB synthetase</fullName>
        <shortName evidence="1">DTBS</shortName>
    </alternativeName>
    <alternativeName>
        <fullName evidence="1">Dethiobiotin synthase</fullName>
    </alternativeName>
</protein>
<keyword evidence="1" id="KW-0460">Magnesium</keyword>
<comment type="subunit">
    <text evidence="1">Homodimer.</text>
</comment>
<gene>
    <name evidence="1 2" type="primary">bioD</name>
    <name evidence="2" type="ORF">Back2_24390</name>
</gene>
<feature type="binding site" evidence="1">
    <location>
        <position position="107"/>
    </location>
    <ligand>
        <name>Mg(2+)</name>
        <dbReference type="ChEBI" id="CHEBI:18420"/>
    </ligand>
</feature>
<feature type="binding site" evidence="1">
    <location>
        <position position="49"/>
    </location>
    <ligand>
        <name>ATP</name>
        <dbReference type="ChEBI" id="CHEBI:30616"/>
    </ligand>
</feature>
<feature type="active site" evidence="1">
    <location>
        <position position="37"/>
    </location>
</feature>
<keyword evidence="1" id="KW-0963">Cytoplasm</keyword>
<dbReference type="EC" id="6.3.3.3" evidence="1"/>
<dbReference type="PIRSF" id="PIRSF006755">
    <property type="entry name" value="DTB_synth"/>
    <property type="match status" value="1"/>
</dbReference>
<feature type="binding site" evidence="1">
    <location>
        <position position="199"/>
    </location>
    <ligand>
        <name>ATP</name>
        <dbReference type="ChEBI" id="CHEBI:30616"/>
    </ligand>
</feature>
<evidence type="ECO:0000256" key="1">
    <source>
        <dbReference type="HAMAP-Rule" id="MF_00336"/>
    </source>
</evidence>
<dbReference type="GO" id="GO:0000287">
    <property type="term" value="F:magnesium ion binding"/>
    <property type="evidence" value="ECO:0007669"/>
    <property type="project" value="UniProtKB-UniRule"/>
</dbReference>
<dbReference type="Proteomes" id="UP000271573">
    <property type="component" value="Chromosome"/>
</dbReference>
<name>A0A3G9IJ02_9ACTN</name>
<keyword evidence="1" id="KW-0436">Ligase</keyword>
<dbReference type="Gene3D" id="3.40.50.300">
    <property type="entry name" value="P-loop containing nucleotide triphosphate hydrolases"/>
    <property type="match status" value="1"/>
</dbReference>
<reference evidence="2 3" key="1">
    <citation type="submission" date="2018-11" db="EMBL/GenBank/DDBJ databases">
        <title>Complete genome sequence of Nocardioides baekrokdamisoli strain KCTC 39748.</title>
        <authorList>
            <person name="Kang S.W."/>
            <person name="Lee K.C."/>
            <person name="Kim K.K."/>
            <person name="Kim J.S."/>
            <person name="Kim D.S."/>
            <person name="Ko S.H."/>
            <person name="Yang S.H."/>
            <person name="Shin Y.K."/>
            <person name="Lee J.S."/>
        </authorList>
    </citation>
    <scope>NUCLEOTIDE SEQUENCE [LARGE SCALE GENOMIC DNA]</scope>
    <source>
        <strain evidence="2 3">KCTC 39748</strain>
    </source>
</reference>
<dbReference type="PANTHER" id="PTHR43210">
    <property type="entry name" value="DETHIOBIOTIN SYNTHETASE"/>
    <property type="match status" value="1"/>
</dbReference>
<comment type="pathway">
    <text evidence="1">Cofactor biosynthesis; biotin biosynthesis; biotin from 7,8-diaminononanoate: step 1/2.</text>
</comment>
<feature type="binding site" evidence="1">
    <location>
        <position position="16"/>
    </location>
    <ligand>
        <name>Mg(2+)</name>
        <dbReference type="ChEBI" id="CHEBI:18420"/>
    </ligand>
</feature>
<dbReference type="GO" id="GO:0009102">
    <property type="term" value="P:biotin biosynthetic process"/>
    <property type="evidence" value="ECO:0007669"/>
    <property type="project" value="UniProtKB-UniRule"/>
</dbReference>
<comment type="catalytic activity">
    <reaction evidence="1">
        <text>(7R,8S)-7,8-diammoniononanoate + CO2 + ATP = (4R,5S)-dethiobiotin + ADP + phosphate + 3 H(+)</text>
        <dbReference type="Rhea" id="RHEA:15805"/>
        <dbReference type="ChEBI" id="CHEBI:15378"/>
        <dbReference type="ChEBI" id="CHEBI:16526"/>
        <dbReference type="ChEBI" id="CHEBI:30616"/>
        <dbReference type="ChEBI" id="CHEBI:43474"/>
        <dbReference type="ChEBI" id="CHEBI:149469"/>
        <dbReference type="ChEBI" id="CHEBI:149473"/>
        <dbReference type="ChEBI" id="CHEBI:456216"/>
        <dbReference type="EC" id="6.3.3.3"/>
    </reaction>
</comment>
<dbReference type="PANTHER" id="PTHR43210:SF5">
    <property type="entry name" value="DETHIOBIOTIN SYNTHETASE"/>
    <property type="match status" value="1"/>
</dbReference>
<keyword evidence="1" id="KW-0547">Nucleotide-binding</keyword>
<dbReference type="EMBL" id="AP019307">
    <property type="protein sequence ID" value="BBH18152.1"/>
    <property type="molecule type" value="Genomic_DNA"/>
</dbReference>
<dbReference type="HAMAP" id="MF_00336">
    <property type="entry name" value="BioD"/>
    <property type="match status" value="1"/>
</dbReference>
<keyword evidence="1" id="KW-0067">ATP-binding</keyword>
<dbReference type="GO" id="GO:0004141">
    <property type="term" value="F:dethiobiotin synthase activity"/>
    <property type="evidence" value="ECO:0007669"/>
    <property type="project" value="UniProtKB-UniRule"/>
</dbReference>
<dbReference type="UniPathway" id="UPA00078">
    <property type="reaction ID" value="UER00161"/>
</dbReference>
<comment type="similarity">
    <text evidence="1">Belongs to the dethiobiotin synthetase family.</text>
</comment>
<dbReference type="InterPro" id="IPR027417">
    <property type="entry name" value="P-loop_NTPase"/>
</dbReference>
<dbReference type="InterPro" id="IPR004472">
    <property type="entry name" value="DTB_synth_BioD"/>
</dbReference>
<evidence type="ECO:0000313" key="2">
    <source>
        <dbReference type="EMBL" id="BBH18152.1"/>
    </source>
</evidence>
<comment type="caution">
    <text evidence="1">Lacks conserved residue(s) required for the propagation of feature annotation.</text>
</comment>
<comment type="subcellular location">
    <subcellularLocation>
        <location evidence="1">Cytoplasm</location>
    </subcellularLocation>
</comment>
<feature type="binding site" evidence="1">
    <location>
        <begin position="168"/>
        <end position="169"/>
    </location>
    <ligand>
        <name>ATP</name>
        <dbReference type="ChEBI" id="CHEBI:30616"/>
    </ligand>
</feature>
<comment type="function">
    <text evidence="1">Catalyzes a mechanistically unusual reaction, the ATP-dependent insertion of CO2 between the N7 and N8 nitrogen atoms of 7,8-diaminopelargonic acid (DAPA, also called 7,8-diammoniononanoate) to form a ureido ring.</text>
</comment>
<keyword evidence="3" id="KW-1185">Reference proteome</keyword>
<dbReference type="AlphaFoldDB" id="A0A3G9IJ02"/>
<dbReference type="SUPFAM" id="SSF52540">
    <property type="entry name" value="P-loop containing nucleoside triphosphate hydrolases"/>
    <property type="match status" value="1"/>
</dbReference>
<dbReference type="CDD" id="cd03109">
    <property type="entry name" value="DTBS"/>
    <property type="match status" value="1"/>
</dbReference>
<dbReference type="GO" id="GO:0005524">
    <property type="term" value="F:ATP binding"/>
    <property type="evidence" value="ECO:0007669"/>
    <property type="project" value="UniProtKB-UniRule"/>
</dbReference>
<accession>A0A3G9IJ02</accession>
<dbReference type="KEGG" id="nbe:Back2_24390"/>
<organism evidence="2 3">
    <name type="scientific">Nocardioides baekrokdamisoli</name>
    <dbReference type="NCBI Taxonomy" id="1804624"/>
    <lineage>
        <taxon>Bacteria</taxon>
        <taxon>Bacillati</taxon>
        <taxon>Actinomycetota</taxon>
        <taxon>Actinomycetes</taxon>
        <taxon>Propionibacteriales</taxon>
        <taxon>Nocardioidaceae</taxon>
        <taxon>Nocardioides</taxon>
    </lineage>
</organism>
<dbReference type="NCBIfam" id="TIGR00347">
    <property type="entry name" value="bioD"/>
    <property type="match status" value="1"/>
</dbReference>
<comment type="cofactor">
    <cofactor evidence="1">
        <name>Mg(2+)</name>
        <dbReference type="ChEBI" id="CHEBI:18420"/>
    </cofactor>
</comment>
<feature type="binding site" evidence="1">
    <location>
        <position position="49"/>
    </location>
    <ligand>
        <name>Mg(2+)</name>
        <dbReference type="ChEBI" id="CHEBI:18420"/>
    </ligand>
</feature>
<evidence type="ECO:0000313" key="3">
    <source>
        <dbReference type="Proteomes" id="UP000271573"/>
    </source>
</evidence>
<dbReference type="RefSeq" id="WP_125569494.1">
    <property type="nucleotide sequence ID" value="NZ_AP019307.1"/>
</dbReference>
<feature type="binding site" evidence="1">
    <location>
        <position position="41"/>
    </location>
    <ligand>
        <name>substrate</name>
    </ligand>
</feature>
<keyword evidence="1" id="KW-0479">Metal-binding</keyword>
<dbReference type="OrthoDB" id="9802610at2"/>
<proteinExistence type="inferred from homology"/>
<keyword evidence="1" id="KW-0093">Biotin biosynthesis</keyword>
<feature type="binding site" evidence="1">
    <location>
        <begin position="107"/>
        <end position="110"/>
    </location>
    <ligand>
        <name>ATP</name>
        <dbReference type="ChEBI" id="CHEBI:30616"/>
    </ligand>
</feature>
<sequence length="219" mass="22330">MSILVVTGTNTGVGKTIATAALAARAAAAGQRVVVVKPAQTGAVDGDSDAREIHRLTGVEVQEWTVLQEPLAPDTAAGLEGVQIPRVSEYAARITALAPAYDLVIVEGAGGLLVRLDAEGGTVLDIAAQTDADVVVVCAAGLGTLNHTELTVQALRARGVEPVGLIIGSMPASPGLAERLNRDDLPRVSGVPVIAEIPEGAGTVAPEEFRTSASGWFND</sequence>
<feature type="binding site" evidence="1">
    <location>
        <begin position="12"/>
        <end position="17"/>
    </location>
    <ligand>
        <name>ATP</name>
        <dbReference type="ChEBI" id="CHEBI:30616"/>
    </ligand>
</feature>